<protein>
    <recommendedName>
        <fullName evidence="3 5">Signal peptidase I</fullName>
        <ecNumber evidence="3 5">3.4.21.89</ecNumber>
    </recommendedName>
</protein>
<evidence type="ECO:0000256" key="2">
    <source>
        <dbReference type="ARBA" id="ARBA00009370"/>
    </source>
</evidence>
<comment type="subcellular location">
    <subcellularLocation>
        <location evidence="5">Membrane</location>
        <topology evidence="5">Single-pass type II membrane protein</topology>
    </subcellularLocation>
</comment>
<dbReference type="PRINTS" id="PR00727">
    <property type="entry name" value="LEADERPTASE"/>
</dbReference>
<dbReference type="SUPFAM" id="SSF51306">
    <property type="entry name" value="LexA/Signal peptidase"/>
    <property type="match status" value="1"/>
</dbReference>
<comment type="caution">
    <text evidence="7">The sequence shown here is derived from an EMBL/GenBank/DDBJ whole genome shotgun (WGS) entry which is preliminary data.</text>
</comment>
<comment type="similarity">
    <text evidence="2 5">Belongs to the peptidase S26 family.</text>
</comment>
<name>A0A538STN1_UNCEI</name>
<accession>A0A538STN1</accession>
<dbReference type="PROSITE" id="PS00760">
    <property type="entry name" value="SPASE_I_2"/>
    <property type="match status" value="1"/>
</dbReference>
<dbReference type="Proteomes" id="UP000319829">
    <property type="component" value="Unassembled WGS sequence"/>
</dbReference>
<proteinExistence type="inferred from homology"/>
<evidence type="ECO:0000313" key="7">
    <source>
        <dbReference type="EMBL" id="TMQ54726.1"/>
    </source>
</evidence>
<feature type="domain" description="Peptidase S26" evidence="6">
    <location>
        <begin position="1"/>
        <end position="129"/>
    </location>
</feature>
<evidence type="ECO:0000256" key="3">
    <source>
        <dbReference type="ARBA" id="ARBA00013208"/>
    </source>
</evidence>
<sequence length="149" mass="17474">VVFRSVEDSTPDLNIVKRVMGAPGDTLQMVHDTVFRDGQRLDEPYALHTALTPVPDEAFRLQLIKAWQLPQYVGKDAPHYRPTTHDWGPIVVPPDHYFVMGDNRDESYDSRFWGFLPRQHIRGRPLFIYMSIATHPLRIRWNRLFRHPS</sequence>
<dbReference type="GO" id="GO:0004252">
    <property type="term" value="F:serine-type endopeptidase activity"/>
    <property type="evidence" value="ECO:0007669"/>
    <property type="project" value="InterPro"/>
</dbReference>
<dbReference type="GO" id="GO:0006465">
    <property type="term" value="P:signal peptide processing"/>
    <property type="evidence" value="ECO:0007669"/>
    <property type="project" value="InterPro"/>
</dbReference>
<reference evidence="7 8" key="1">
    <citation type="journal article" date="2019" name="Nat. Microbiol.">
        <title>Mediterranean grassland soil C-N compound turnover is dependent on rainfall and depth, and is mediated by genomically divergent microorganisms.</title>
        <authorList>
            <person name="Diamond S."/>
            <person name="Andeer P.F."/>
            <person name="Li Z."/>
            <person name="Crits-Christoph A."/>
            <person name="Burstein D."/>
            <person name="Anantharaman K."/>
            <person name="Lane K.R."/>
            <person name="Thomas B.C."/>
            <person name="Pan C."/>
            <person name="Northen T.R."/>
            <person name="Banfield J.F."/>
        </authorList>
    </citation>
    <scope>NUCLEOTIDE SEQUENCE [LARGE SCALE GENOMIC DNA]</scope>
    <source>
        <strain evidence="7">WS_4</strain>
    </source>
</reference>
<evidence type="ECO:0000259" key="6">
    <source>
        <dbReference type="Pfam" id="PF10502"/>
    </source>
</evidence>
<evidence type="ECO:0000256" key="4">
    <source>
        <dbReference type="ARBA" id="ARBA00022801"/>
    </source>
</evidence>
<dbReference type="Gene3D" id="2.10.109.10">
    <property type="entry name" value="Umud Fragment, subunit A"/>
    <property type="match status" value="1"/>
</dbReference>
<dbReference type="CDD" id="cd06530">
    <property type="entry name" value="S26_SPase_I"/>
    <property type="match status" value="1"/>
</dbReference>
<evidence type="ECO:0000256" key="5">
    <source>
        <dbReference type="RuleBase" id="RU362042"/>
    </source>
</evidence>
<evidence type="ECO:0000313" key="8">
    <source>
        <dbReference type="Proteomes" id="UP000319829"/>
    </source>
</evidence>
<dbReference type="EC" id="3.4.21.89" evidence="3 5"/>
<dbReference type="InterPro" id="IPR019757">
    <property type="entry name" value="Pept_S26A_signal_pept_1_Lys-AS"/>
</dbReference>
<dbReference type="Pfam" id="PF10502">
    <property type="entry name" value="Peptidase_S26"/>
    <property type="match status" value="1"/>
</dbReference>
<keyword evidence="4 5" id="KW-0378">Hydrolase</keyword>
<evidence type="ECO:0000256" key="1">
    <source>
        <dbReference type="ARBA" id="ARBA00000677"/>
    </source>
</evidence>
<dbReference type="EMBL" id="VBOU01000057">
    <property type="protein sequence ID" value="TMQ54726.1"/>
    <property type="molecule type" value="Genomic_DNA"/>
</dbReference>
<dbReference type="InterPro" id="IPR019758">
    <property type="entry name" value="Pept_S26A_signal_pept_1_CS"/>
</dbReference>
<dbReference type="GO" id="GO:0016020">
    <property type="term" value="C:membrane"/>
    <property type="evidence" value="ECO:0007669"/>
    <property type="project" value="UniProtKB-SubCell"/>
</dbReference>
<dbReference type="GO" id="GO:0009003">
    <property type="term" value="F:signal peptidase activity"/>
    <property type="evidence" value="ECO:0007669"/>
    <property type="project" value="UniProtKB-EC"/>
</dbReference>
<dbReference type="PANTHER" id="PTHR43390:SF1">
    <property type="entry name" value="CHLOROPLAST PROCESSING PEPTIDASE"/>
    <property type="match status" value="1"/>
</dbReference>
<feature type="non-terminal residue" evidence="7">
    <location>
        <position position="1"/>
    </location>
</feature>
<dbReference type="PANTHER" id="PTHR43390">
    <property type="entry name" value="SIGNAL PEPTIDASE I"/>
    <property type="match status" value="1"/>
</dbReference>
<dbReference type="PROSITE" id="PS00761">
    <property type="entry name" value="SPASE_I_3"/>
    <property type="match status" value="1"/>
</dbReference>
<dbReference type="InterPro" id="IPR000223">
    <property type="entry name" value="Pept_S26A_signal_pept_1"/>
</dbReference>
<dbReference type="AlphaFoldDB" id="A0A538STN1"/>
<organism evidence="7 8">
    <name type="scientific">Eiseniibacteriota bacterium</name>
    <dbReference type="NCBI Taxonomy" id="2212470"/>
    <lineage>
        <taxon>Bacteria</taxon>
        <taxon>Candidatus Eiseniibacteriota</taxon>
    </lineage>
</organism>
<dbReference type="InterPro" id="IPR019533">
    <property type="entry name" value="Peptidase_S26"/>
</dbReference>
<gene>
    <name evidence="7" type="primary">lepB</name>
    <name evidence="7" type="ORF">E6K74_05150</name>
</gene>
<dbReference type="NCBIfam" id="TIGR02227">
    <property type="entry name" value="sigpep_I_bact"/>
    <property type="match status" value="1"/>
</dbReference>
<keyword evidence="5" id="KW-0645">Protease</keyword>
<comment type="catalytic activity">
    <reaction evidence="1 5">
        <text>Cleavage of hydrophobic, N-terminal signal or leader sequences from secreted and periplasmic proteins.</text>
        <dbReference type="EC" id="3.4.21.89"/>
    </reaction>
</comment>
<dbReference type="InterPro" id="IPR036286">
    <property type="entry name" value="LexA/Signal_pep-like_sf"/>
</dbReference>